<feature type="binding site" evidence="4">
    <location>
        <position position="96"/>
    </location>
    <ligand>
        <name>Zn(2+)</name>
        <dbReference type="ChEBI" id="CHEBI:29105"/>
    </ligand>
</feature>
<dbReference type="GeneID" id="93438639"/>
<dbReference type="Pfam" id="PF04734">
    <property type="entry name" value="Ceramidase_alk"/>
    <property type="match status" value="1"/>
</dbReference>
<dbReference type="InterPro" id="IPR031329">
    <property type="entry name" value="NEUT/ALK_ceramidase_N"/>
</dbReference>
<dbReference type="GO" id="GO:0046514">
    <property type="term" value="P:ceramide catabolic process"/>
    <property type="evidence" value="ECO:0007669"/>
    <property type="project" value="InterPro"/>
</dbReference>
<keyword evidence="4" id="KW-0479">Metal-binding</keyword>
<keyword evidence="2 5" id="KW-0378">Hydrolase</keyword>
<comment type="catalytic activity">
    <reaction evidence="5">
        <text>an N-acylsphing-4-enine + H2O = sphing-4-enine + a fatty acid</text>
        <dbReference type="Rhea" id="RHEA:20856"/>
        <dbReference type="ChEBI" id="CHEBI:15377"/>
        <dbReference type="ChEBI" id="CHEBI:28868"/>
        <dbReference type="ChEBI" id="CHEBI:52639"/>
        <dbReference type="ChEBI" id="CHEBI:57756"/>
        <dbReference type="EC" id="3.5.1.23"/>
    </reaction>
</comment>
<dbReference type="RefSeq" id="WP_096372594.1">
    <property type="nucleotide sequence ID" value="NZ_AP017624.1"/>
</dbReference>
<dbReference type="AlphaFoldDB" id="A0A1B4Y7H2"/>
<evidence type="ECO:0000256" key="3">
    <source>
        <dbReference type="PIRSR" id="PIRSR606823-1"/>
    </source>
</evidence>
<protein>
    <recommendedName>
        <fullName evidence="5">Neutral ceramidase</fullName>
        <ecNumber evidence="5">3.5.1.23</ecNumber>
    </recommendedName>
</protein>
<gene>
    <name evidence="9" type="ORF">SHTP_4066</name>
</gene>
<dbReference type="GO" id="GO:0042759">
    <property type="term" value="P:long-chain fatty acid biosynthetic process"/>
    <property type="evidence" value="ECO:0007669"/>
    <property type="project" value="TreeGrafter"/>
</dbReference>
<evidence type="ECO:0000313" key="9">
    <source>
        <dbReference type="EMBL" id="BAV43026.1"/>
    </source>
</evidence>
<organism evidence="9 10">
    <name type="scientific">Mycobacterium ulcerans subsp. shinshuense</name>
    <dbReference type="NCBI Taxonomy" id="1124626"/>
    <lineage>
        <taxon>Bacteria</taxon>
        <taxon>Bacillati</taxon>
        <taxon>Actinomycetota</taxon>
        <taxon>Actinomycetes</taxon>
        <taxon>Mycobacteriales</taxon>
        <taxon>Mycobacteriaceae</taxon>
        <taxon>Mycobacterium</taxon>
        <taxon>Mycobacterium ulcerans group</taxon>
    </lineage>
</organism>
<keyword evidence="5" id="KW-0746">Sphingolipid metabolism</keyword>
<evidence type="ECO:0000256" key="6">
    <source>
        <dbReference type="SAM" id="MobiDB-lite"/>
    </source>
</evidence>
<proteinExistence type="inferred from homology"/>
<reference evidence="9 10" key="1">
    <citation type="submission" date="2016-08" db="EMBL/GenBank/DDBJ databases">
        <title>Complete genome sequence of Mycobacterium shinshuense, a subspecies of M. ulcerans.</title>
        <authorList>
            <person name="Yoshida M."/>
            <person name="Ogura Y."/>
            <person name="Hayashi T."/>
            <person name="Hoshino Y."/>
        </authorList>
    </citation>
    <scope>NUCLEOTIDE SEQUENCE [LARGE SCALE GENOMIC DNA]</scope>
    <source>
        <strain evidence="10">ATCC 33728</strain>
    </source>
</reference>
<name>A0A1B4Y7H2_MYCUL</name>
<dbReference type="GO" id="GO:0017040">
    <property type="term" value="F:N-acylsphingosine amidohydrolase activity"/>
    <property type="evidence" value="ECO:0007669"/>
    <property type="project" value="UniProtKB-UniRule"/>
</dbReference>
<dbReference type="PANTHER" id="PTHR12670:SF1">
    <property type="entry name" value="NEUTRAL CERAMIDASE"/>
    <property type="match status" value="1"/>
</dbReference>
<dbReference type="GO" id="GO:0005576">
    <property type="term" value="C:extracellular region"/>
    <property type="evidence" value="ECO:0007669"/>
    <property type="project" value="TreeGrafter"/>
</dbReference>
<dbReference type="GO" id="GO:0016020">
    <property type="term" value="C:membrane"/>
    <property type="evidence" value="ECO:0007669"/>
    <property type="project" value="GOC"/>
</dbReference>
<dbReference type="InterPro" id="IPR006823">
    <property type="entry name" value="Ceramidase_alk"/>
</dbReference>
<dbReference type="PANTHER" id="PTHR12670">
    <property type="entry name" value="CERAMIDASE"/>
    <property type="match status" value="1"/>
</dbReference>
<dbReference type="Pfam" id="PF17048">
    <property type="entry name" value="Ceramidse_alk_C"/>
    <property type="match status" value="1"/>
</dbReference>
<dbReference type="EMBL" id="AP017624">
    <property type="protein sequence ID" value="BAV43026.1"/>
    <property type="molecule type" value="Genomic_DNA"/>
</dbReference>
<feature type="domain" description="Neutral/alkaline non-lysosomal ceramidase N-terminal" evidence="7">
    <location>
        <begin position="4"/>
        <end position="482"/>
    </location>
</feature>
<feature type="binding site" evidence="4">
    <location>
        <position position="453"/>
    </location>
    <ligand>
        <name>Zn(2+)</name>
        <dbReference type="ChEBI" id="CHEBI:29105"/>
    </ligand>
</feature>
<evidence type="ECO:0000256" key="4">
    <source>
        <dbReference type="PIRSR" id="PIRSR606823-2"/>
    </source>
</evidence>
<evidence type="ECO:0000313" key="10">
    <source>
        <dbReference type="Proteomes" id="UP000218067"/>
    </source>
</evidence>
<feature type="domain" description="Neutral/alkaline non-lysosomal ceramidase C-terminal" evidence="8">
    <location>
        <begin position="486"/>
        <end position="636"/>
    </location>
</feature>
<dbReference type="InterPro" id="IPR048153">
    <property type="entry name" value="Ceramidase_neut_Mycobact"/>
</dbReference>
<feature type="binding site" evidence="4">
    <location>
        <position position="204"/>
    </location>
    <ligand>
        <name>Zn(2+)</name>
        <dbReference type="ChEBI" id="CHEBI:29105"/>
    </ligand>
</feature>
<keyword evidence="4" id="KW-0862">Zinc</keyword>
<evidence type="ECO:0000256" key="5">
    <source>
        <dbReference type="RuleBase" id="RU366019"/>
    </source>
</evidence>
<feature type="active site" description="Nucleophile" evidence="3">
    <location>
        <position position="256"/>
    </location>
</feature>
<evidence type="ECO:0000259" key="7">
    <source>
        <dbReference type="Pfam" id="PF04734"/>
    </source>
</evidence>
<dbReference type="EC" id="3.5.1.23" evidence="5"/>
<evidence type="ECO:0000256" key="1">
    <source>
        <dbReference type="ARBA" id="ARBA00009835"/>
    </source>
</evidence>
<sequence length="637" mass="68908">MLSVGRGIADITGEAADCGMLGYGKSDQRTAGIHLRLRSRAFVFRDDSQDENPRLLLVVAELPLPMQNVNDEVLRRLAESYGDTYTEQNTLITTTHTHAGPGGYCGYLMYNLTTNGFRPATFAAIVDGIVESVTHAHDDVAPAEVMLSHGELHSASINRSPSAFDRNPEADKAFFPNRIDPQTTLVRIDRGEHTVGAIHFFATHGTSMTNRNRMISGDNKGFAAYHWERTVRGADYLAGRPDFIAAFAQTNPGDMSPNVDGPLPPGAAPQCALENTRQIGLRQFEDASTQLGATTSIGTGIDARLTYVDLSSVRVRGEFTPDGQEHRTGSPTVGAGGMAGTEEGKGFQGFHQGQNLFWDKLSGAMFRLAGALGATQAPKGIVVPAGLPNRVHPFVQEIAPVQLVRIGRLYLIGIPGEPTVVAGLRLRRTVASIVGAELADVLCVGYCNAYIHYLTTPEEYLEQRYEGGSTLFGRWELPAFMQIVAGLAEAMRDGRPIAPGPRPRLARPLSWGRAAPADTGSFGAVIAEPAASYRPGEAVQAAFVSALPSNDLRRGDTYLEVQRREGQDWARVADDGDWSTSFHWERQGRAGSRVSIRWEIPCETVPGQYRIVHHGAARNGVGALTPFTATTREFTVG</sequence>
<dbReference type="InterPro" id="IPR031331">
    <property type="entry name" value="NEUT/ALK_ceramidase_C"/>
</dbReference>
<dbReference type="InterPro" id="IPR038445">
    <property type="entry name" value="NCDase_C_sf"/>
</dbReference>
<keyword evidence="5" id="KW-0443">Lipid metabolism</keyword>
<feature type="compositionally biased region" description="Basic and acidic residues" evidence="6">
    <location>
        <begin position="319"/>
        <end position="328"/>
    </location>
</feature>
<evidence type="ECO:0000256" key="2">
    <source>
        <dbReference type="ARBA" id="ARBA00022801"/>
    </source>
</evidence>
<feature type="binding site" evidence="4">
    <location>
        <position position="417"/>
    </location>
    <ligand>
        <name>Zn(2+)</name>
        <dbReference type="ChEBI" id="CHEBI:29105"/>
    </ligand>
</feature>
<dbReference type="GO" id="GO:0046872">
    <property type="term" value="F:metal ion binding"/>
    <property type="evidence" value="ECO:0007669"/>
    <property type="project" value="UniProtKB-KW"/>
</dbReference>
<accession>A0A1B4Y7H2</accession>
<comment type="cofactor">
    <cofactor evidence="4">
        <name>Zn(2+)</name>
        <dbReference type="ChEBI" id="CHEBI:29105"/>
    </cofactor>
    <text evidence="4">Binds 1 zinc ion per subunit.</text>
</comment>
<comment type="similarity">
    <text evidence="1 5">Belongs to the neutral ceramidase family.</text>
</comment>
<dbReference type="Gene3D" id="2.60.40.2300">
    <property type="entry name" value="Neutral/alkaline non-lysosomal ceramidase, C-terminal domain"/>
    <property type="match status" value="1"/>
</dbReference>
<dbReference type="Proteomes" id="UP000218067">
    <property type="component" value="Chromosome"/>
</dbReference>
<feature type="region of interest" description="Disordered" evidence="6">
    <location>
        <begin position="319"/>
        <end position="344"/>
    </location>
</feature>
<evidence type="ECO:0000259" key="8">
    <source>
        <dbReference type="Pfam" id="PF17048"/>
    </source>
</evidence>
<dbReference type="GO" id="GO:0046512">
    <property type="term" value="P:sphingosine biosynthetic process"/>
    <property type="evidence" value="ECO:0007669"/>
    <property type="project" value="TreeGrafter"/>
</dbReference>
<dbReference type="NCBIfam" id="NF041649">
    <property type="entry name" value="ceramidase_neut"/>
    <property type="match status" value="1"/>
</dbReference>